<evidence type="ECO:0000313" key="1">
    <source>
        <dbReference type="EMBL" id="RFM29219.1"/>
    </source>
</evidence>
<gene>
    <name evidence="1" type="ORF">DXN04_33850</name>
</gene>
<proteinExistence type="predicted"/>
<name>A0A3E1NMR3_9BACT</name>
<evidence type="ECO:0000313" key="2">
    <source>
        <dbReference type="Proteomes" id="UP000261174"/>
    </source>
</evidence>
<comment type="caution">
    <text evidence="1">The sequence shown here is derived from an EMBL/GenBank/DDBJ whole genome shotgun (WGS) entry which is preliminary data.</text>
</comment>
<organism evidence="1 2">
    <name type="scientific">Chitinophaga silvisoli</name>
    <dbReference type="NCBI Taxonomy" id="2291814"/>
    <lineage>
        <taxon>Bacteria</taxon>
        <taxon>Pseudomonadati</taxon>
        <taxon>Bacteroidota</taxon>
        <taxon>Chitinophagia</taxon>
        <taxon>Chitinophagales</taxon>
        <taxon>Chitinophagaceae</taxon>
        <taxon>Chitinophaga</taxon>
    </lineage>
</organism>
<sequence>MLAHLHSRRFGYRDPYTRQLRYIKSTTGISFAASTVNGWEEVAFKKLLRPCMPPAIEI</sequence>
<dbReference type="AlphaFoldDB" id="A0A3E1NMR3"/>
<reference evidence="1 2" key="1">
    <citation type="submission" date="2018-08" db="EMBL/GenBank/DDBJ databases">
        <title>Chitinophaga sp. K20C18050901, a novel bacterium isolated from forest soil.</title>
        <authorList>
            <person name="Wang C."/>
        </authorList>
    </citation>
    <scope>NUCLEOTIDE SEQUENCE [LARGE SCALE GENOMIC DNA]</scope>
    <source>
        <strain evidence="1 2">K20C18050901</strain>
    </source>
</reference>
<dbReference type="EMBL" id="QTJV01000034">
    <property type="protein sequence ID" value="RFM29219.1"/>
    <property type="molecule type" value="Genomic_DNA"/>
</dbReference>
<dbReference type="Proteomes" id="UP000261174">
    <property type="component" value="Unassembled WGS sequence"/>
</dbReference>
<protein>
    <submittedName>
        <fullName evidence="1">Uncharacterized protein</fullName>
    </submittedName>
</protein>
<keyword evidence="2" id="KW-1185">Reference proteome</keyword>
<accession>A0A3E1NMR3</accession>